<dbReference type="GO" id="GO:0052624">
    <property type="term" value="F:2-phytyl-1,4-naphthoquinone methyltransferase activity"/>
    <property type="evidence" value="ECO:0007669"/>
    <property type="project" value="UniProtKB-EC"/>
</dbReference>
<dbReference type="eggNOG" id="COG2226">
    <property type="taxonomic scope" value="Bacteria"/>
</dbReference>
<dbReference type="EMBL" id="CP001344">
    <property type="protein sequence ID" value="ACL45131.1"/>
    <property type="molecule type" value="Genomic_DNA"/>
</dbReference>
<dbReference type="Pfam" id="PF01209">
    <property type="entry name" value="Ubie_methyltran"/>
    <property type="match status" value="1"/>
</dbReference>
<dbReference type="GO" id="GO:0032259">
    <property type="term" value="P:methylation"/>
    <property type="evidence" value="ECO:0007669"/>
    <property type="project" value="UniProtKB-KW"/>
</dbReference>
<accession>B8HKE0</accession>
<dbReference type="OrthoDB" id="9808140at2"/>
<comment type="similarity">
    <text evidence="4">Belongs to the class I-like SAM-binding methyltransferase superfamily. MenG/UbiE family.</text>
</comment>
<keyword evidence="2 4" id="KW-0808">Transferase</keyword>
<dbReference type="UniPathway" id="UPA00995"/>
<dbReference type="InterPro" id="IPR029063">
    <property type="entry name" value="SAM-dependent_MTases_sf"/>
</dbReference>
<dbReference type="Gene3D" id="3.40.50.150">
    <property type="entry name" value="Vaccinia Virus protein VP39"/>
    <property type="match status" value="1"/>
</dbReference>
<dbReference type="GO" id="GO:0042372">
    <property type="term" value="P:phylloquinone biosynthetic process"/>
    <property type="evidence" value="ECO:0007669"/>
    <property type="project" value="UniProtKB-UniRule"/>
</dbReference>
<dbReference type="STRING" id="395961.Cyan7425_2785"/>
<evidence type="ECO:0000256" key="2">
    <source>
        <dbReference type="ARBA" id="ARBA00022679"/>
    </source>
</evidence>
<organism evidence="5">
    <name type="scientific">Cyanothece sp. (strain PCC 7425 / ATCC 29141)</name>
    <dbReference type="NCBI Taxonomy" id="395961"/>
    <lineage>
        <taxon>Bacteria</taxon>
        <taxon>Bacillati</taxon>
        <taxon>Cyanobacteriota</taxon>
        <taxon>Cyanophyceae</taxon>
        <taxon>Gomontiellales</taxon>
        <taxon>Cyanothecaceae</taxon>
        <taxon>Cyanothece</taxon>
    </lineage>
</organism>
<evidence type="ECO:0000256" key="4">
    <source>
        <dbReference type="HAMAP-Rule" id="MF_01982"/>
    </source>
</evidence>
<dbReference type="AlphaFoldDB" id="B8HKE0"/>
<evidence type="ECO:0000256" key="3">
    <source>
        <dbReference type="ARBA" id="ARBA00022691"/>
    </source>
</evidence>
<evidence type="ECO:0000256" key="1">
    <source>
        <dbReference type="ARBA" id="ARBA00022603"/>
    </source>
</evidence>
<dbReference type="InterPro" id="IPR032904">
    <property type="entry name" value="MenG"/>
</dbReference>
<dbReference type="InterPro" id="IPR004033">
    <property type="entry name" value="UbiE/COQ5_MeTrFase"/>
</dbReference>
<reference evidence="5" key="1">
    <citation type="submission" date="2009-01" db="EMBL/GenBank/DDBJ databases">
        <title>Complete sequence of chromosome Cyanothece sp. PCC 7425.</title>
        <authorList>
            <consortium name="US DOE Joint Genome Institute"/>
            <person name="Lucas S."/>
            <person name="Copeland A."/>
            <person name="Lapidus A."/>
            <person name="Glavina del Rio T."/>
            <person name="Dalin E."/>
            <person name="Tice H."/>
            <person name="Bruce D."/>
            <person name="Goodwin L."/>
            <person name="Pitluck S."/>
            <person name="Sims D."/>
            <person name="Meineke L."/>
            <person name="Brettin T."/>
            <person name="Detter J.C."/>
            <person name="Han C."/>
            <person name="Larimer F."/>
            <person name="Land M."/>
            <person name="Hauser L."/>
            <person name="Kyrpides N."/>
            <person name="Ovchinnikova G."/>
            <person name="Liberton M."/>
            <person name="Stoeckel J."/>
            <person name="Banerjee A."/>
            <person name="Singh A."/>
            <person name="Page L."/>
            <person name="Sato H."/>
            <person name="Zhao L."/>
            <person name="Sherman L."/>
            <person name="Pakrasi H."/>
            <person name="Richardson P."/>
        </authorList>
    </citation>
    <scope>NUCLEOTIDE SEQUENCE</scope>
    <source>
        <strain evidence="5">PCC 7425</strain>
    </source>
</reference>
<dbReference type="EC" id="2.1.1.329" evidence="4"/>
<sequence>MNHPVQDLFDRIAPVYDGLNDWLSLGQHRIWKRMTVKWSEAREGDTCLDLCCGSGDLAVLLGAVVGRAGTVIGLDFAPAQLAIARQRSHHQPQIEWIQGDALTIPYPDNSFAAITMGYGLRNVSDIPTCLREIYRVLQPGKKAALLDFNPSELPWIQAFQQFYLNHIVVPVAAQWGLTSEYAYILSSLEKFPPGRKQVDLALQAGFSQAVHYSIAVDTMGVLVLTK</sequence>
<evidence type="ECO:0000313" key="5">
    <source>
        <dbReference type="EMBL" id="ACL45131.1"/>
    </source>
</evidence>
<dbReference type="HOGENOM" id="CLU_037990_0_0_3"/>
<comment type="function">
    <text evidence="4">Methyltransferase required for the conversion of 2-phytyl-1,4-beta-naphthoquinol to phylloquinol.</text>
</comment>
<dbReference type="KEGG" id="cyn:Cyan7425_2785"/>
<dbReference type="PANTHER" id="PTHR43591:SF24">
    <property type="entry name" value="2-METHOXY-6-POLYPRENYL-1,4-BENZOQUINOL METHYLASE, MITOCHONDRIAL"/>
    <property type="match status" value="1"/>
</dbReference>
<dbReference type="NCBIfam" id="TIGR01934">
    <property type="entry name" value="MenG_MenH_UbiE"/>
    <property type="match status" value="1"/>
</dbReference>
<proteinExistence type="inferred from homology"/>
<dbReference type="PROSITE" id="PS51608">
    <property type="entry name" value="SAM_MT_UBIE"/>
    <property type="match status" value="1"/>
</dbReference>
<dbReference type="HAMAP" id="MF_01982">
    <property type="entry name" value="MenG_phylloquinone_subfam"/>
    <property type="match status" value="1"/>
</dbReference>
<dbReference type="CDD" id="cd02440">
    <property type="entry name" value="AdoMet_MTases"/>
    <property type="match status" value="1"/>
</dbReference>
<dbReference type="HAMAP" id="MF_01813">
    <property type="entry name" value="MenG_UbiE_methyltr"/>
    <property type="match status" value="1"/>
</dbReference>
<dbReference type="NCBIfam" id="NF001244">
    <property type="entry name" value="PRK00216.1-5"/>
    <property type="match status" value="1"/>
</dbReference>
<keyword evidence="3 4" id="KW-0949">S-adenosyl-L-methionine</keyword>
<protein>
    <recommendedName>
        <fullName evidence="4">2-phytyl-1,4-naphtoquinone methyltransferase</fullName>
        <ecNumber evidence="4">2.1.1.329</ecNumber>
    </recommendedName>
    <alternativeName>
        <fullName evidence="4">Demethylphylloquinone methyltransferase</fullName>
    </alternativeName>
</protein>
<dbReference type="InterPro" id="IPR023576">
    <property type="entry name" value="UbiE/COQ5_MeTrFase_CS"/>
</dbReference>
<keyword evidence="5" id="KW-0830">Ubiquinone</keyword>
<gene>
    <name evidence="4" type="primary">menG</name>
    <name evidence="5" type="ordered locus">Cyan7425_2785</name>
</gene>
<dbReference type="SUPFAM" id="SSF53335">
    <property type="entry name" value="S-adenosyl-L-methionine-dependent methyltransferases"/>
    <property type="match status" value="1"/>
</dbReference>
<dbReference type="PANTHER" id="PTHR43591">
    <property type="entry name" value="METHYLTRANSFERASE"/>
    <property type="match status" value="1"/>
</dbReference>
<comment type="catalytic activity">
    <reaction evidence="4">
        <text>demethylphylloquinol + S-adenosyl-L-methionine = phylloquinol + S-adenosyl-L-homocysteine + H(+)</text>
        <dbReference type="Rhea" id="RHEA:40551"/>
        <dbReference type="ChEBI" id="CHEBI:15378"/>
        <dbReference type="ChEBI" id="CHEBI:28433"/>
        <dbReference type="ChEBI" id="CHEBI:57856"/>
        <dbReference type="ChEBI" id="CHEBI:59789"/>
        <dbReference type="ChEBI" id="CHEBI:87844"/>
        <dbReference type="EC" id="2.1.1.329"/>
    </reaction>
</comment>
<comment type="pathway">
    <text evidence="4">Cofactor biosynthesis; phylloquinone biosynthesis.</text>
</comment>
<keyword evidence="1 4" id="KW-0489">Methyltransferase</keyword>
<dbReference type="PROSITE" id="PS01183">
    <property type="entry name" value="UBIE_1"/>
    <property type="match status" value="1"/>
</dbReference>
<name>B8HKE0_CYAP4</name>